<keyword evidence="3" id="KW-0272">Extracellular matrix</keyword>
<dbReference type="EMBL" id="SWLE01000002">
    <property type="protein sequence ID" value="TNN02001.1"/>
    <property type="molecule type" value="Genomic_DNA"/>
</dbReference>
<dbReference type="FunFam" id="4.10.410.10:FF:000020">
    <property type="entry name" value="Collagen, type VI, alpha 3"/>
    <property type="match status" value="1"/>
</dbReference>
<dbReference type="Gene3D" id="3.40.50.410">
    <property type="entry name" value="von Willebrand factor, type A domain"/>
    <property type="match status" value="2"/>
</dbReference>
<evidence type="ECO:0008006" key="13">
    <source>
        <dbReference type="Google" id="ProtNLM"/>
    </source>
</evidence>
<feature type="domain" description="VWFA" evidence="9">
    <location>
        <begin position="10"/>
        <end position="172"/>
    </location>
</feature>
<keyword evidence="6" id="KW-0677">Repeat</keyword>
<dbReference type="Pfam" id="PF00014">
    <property type="entry name" value="Kunitz_BPTI"/>
    <property type="match status" value="1"/>
</dbReference>
<proteinExistence type="predicted"/>
<dbReference type="PANTHER" id="PTHR24020">
    <property type="entry name" value="COLLAGEN ALPHA"/>
    <property type="match status" value="1"/>
</dbReference>
<feature type="non-terminal residue" evidence="11">
    <location>
        <position position="1"/>
    </location>
</feature>
<dbReference type="InterPro" id="IPR002223">
    <property type="entry name" value="Kunitz_BPTI"/>
</dbReference>
<evidence type="ECO:0000313" key="12">
    <source>
        <dbReference type="Proteomes" id="UP000516260"/>
    </source>
</evidence>
<dbReference type="InterPro" id="IPR002035">
    <property type="entry name" value="VWF_A"/>
</dbReference>
<evidence type="ECO:0000256" key="4">
    <source>
        <dbReference type="ARBA" id="ARBA00022553"/>
    </source>
</evidence>
<dbReference type="InterPro" id="IPR036880">
    <property type="entry name" value="Kunitz_BPTI_sf"/>
</dbReference>
<evidence type="ECO:0000256" key="3">
    <source>
        <dbReference type="ARBA" id="ARBA00022530"/>
    </source>
</evidence>
<dbReference type="InterPro" id="IPR036465">
    <property type="entry name" value="vWFA_dom_sf"/>
</dbReference>
<keyword evidence="12" id="KW-1185">Reference proteome</keyword>
<sequence length="603" mass="67081">HPGCPVYPTELVIGLDMSQNVTSAIFEEQRAAVLSLIEDIAIAESNCPTGARVAVVGYSSYIKHLIRFQDYHRKKQLIEFVKNIAMERTGNSCKLGTAMRFVGQNIFKRVRAGAMTRKVAVFFSGGDTQDVSDVVTAVMEYRGLNIVPAIVSLKNDPALSQAMEVDDSLNSIFAVLGKDAVADLWKVKNCAMCYDPCKRTEQCSFIQEKVLPQEADLDLALVVDGSREIQADEFAGIQQLLGSVVEQLAVSPQPRKPGNQARVAVIQQSSAQVIKPEFGLQAYQNQNLMKRHLVQNMQQLSGSSALGHTLEFALNKVLLKATHPRQRRVLFTVVGSQTAQEDSAKLQYISQKARCEGVALFVVTVGNRYNRTEVEEIVSTPVQQHLIHVGSMEAGEQAYIRRFFRVFVNALSSKPCPALPVTEELSPPQDFYYHKKPTGEIQSDIVVMLSVSSQDLVEVELKDEGFREHMRGQADTSQLDITETLTRGDGHRFRAGGNHNAQCQLQVDTGVQCGDYVQLWFFDKDIDACSPFWYGGCGGNANRFSTEHECLRTCGRRRTKPEYFHSLRANMLTTISIQLKLQFCHLNSELVHRTAKIGSLGII</sequence>
<organism evidence="11 12">
    <name type="scientific">Takifugu bimaculatus</name>
    <dbReference type="NCBI Taxonomy" id="433685"/>
    <lineage>
        <taxon>Eukaryota</taxon>
        <taxon>Metazoa</taxon>
        <taxon>Chordata</taxon>
        <taxon>Craniata</taxon>
        <taxon>Vertebrata</taxon>
        <taxon>Euteleostomi</taxon>
        <taxon>Actinopterygii</taxon>
        <taxon>Neopterygii</taxon>
        <taxon>Teleostei</taxon>
        <taxon>Neoteleostei</taxon>
        <taxon>Acanthomorphata</taxon>
        <taxon>Eupercaria</taxon>
        <taxon>Tetraodontiformes</taxon>
        <taxon>Tetradontoidea</taxon>
        <taxon>Tetraodontidae</taxon>
        <taxon>Takifugu</taxon>
    </lineage>
</organism>
<dbReference type="PROSITE" id="PS50279">
    <property type="entry name" value="BPTI_KUNITZ_2"/>
    <property type="match status" value="1"/>
</dbReference>
<feature type="domain" description="BPTI/Kunitz inhibitor" evidence="10">
    <location>
        <begin position="503"/>
        <end position="554"/>
    </location>
</feature>
<dbReference type="GO" id="GO:0004867">
    <property type="term" value="F:serine-type endopeptidase inhibitor activity"/>
    <property type="evidence" value="ECO:0007669"/>
    <property type="project" value="InterPro"/>
</dbReference>
<accession>A0A4Z2CCY1</accession>
<dbReference type="SUPFAM" id="SSF53300">
    <property type="entry name" value="vWA-like"/>
    <property type="match status" value="2"/>
</dbReference>
<evidence type="ECO:0000259" key="9">
    <source>
        <dbReference type="PROSITE" id="PS50234"/>
    </source>
</evidence>
<keyword evidence="2" id="KW-0964">Secreted</keyword>
<dbReference type="Pfam" id="PF00092">
    <property type="entry name" value="VWA"/>
    <property type="match status" value="2"/>
</dbReference>
<dbReference type="Proteomes" id="UP000516260">
    <property type="component" value="Chromosome 10"/>
</dbReference>
<dbReference type="InterPro" id="IPR050525">
    <property type="entry name" value="ECM_Assembly_Org"/>
</dbReference>
<dbReference type="PRINTS" id="PR00759">
    <property type="entry name" value="BASICPTASE"/>
</dbReference>
<dbReference type="AlphaFoldDB" id="A0A4Z2CCY1"/>
<evidence type="ECO:0000256" key="5">
    <source>
        <dbReference type="ARBA" id="ARBA00022729"/>
    </source>
</evidence>
<gene>
    <name evidence="11" type="ORF">fugu_009488</name>
</gene>
<evidence type="ECO:0000259" key="10">
    <source>
        <dbReference type="PROSITE" id="PS50279"/>
    </source>
</evidence>
<evidence type="ECO:0000256" key="1">
    <source>
        <dbReference type="ARBA" id="ARBA00004498"/>
    </source>
</evidence>
<dbReference type="CDD" id="cd22635">
    <property type="entry name" value="Kunitz_papilin"/>
    <property type="match status" value="1"/>
</dbReference>
<dbReference type="GO" id="GO:0005581">
    <property type="term" value="C:collagen trimer"/>
    <property type="evidence" value="ECO:0007669"/>
    <property type="project" value="UniProtKB-KW"/>
</dbReference>
<keyword evidence="4" id="KW-0597">Phosphoprotein</keyword>
<reference evidence="11 12" key="1">
    <citation type="submission" date="2019-04" db="EMBL/GenBank/DDBJ databases">
        <title>The sequence and de novo assembly of Takifugu bimaculatus genome using PacBio and Hi-C technologies.</title>
        <authorList>
            <person name="Xu P."/>
            <person name="Liu B."/>
            <person name="Zhou Z."/>
        </authorList>
    </citation>
    <scope>NUCLEOTIDE SEQUENCE [LARGE SCALE GENOMIC DNA]</scope>
    <source>
        <strain evidence="11">TB-2018</strain>
        <tissue evidence="11">Muscle</tissue>
    </source>
</reference>
<keyword evidence="8" id="KW-1015">Disulfide bond</keyword>
<dbReference type="PANTHER" id="PTHR24020:SF77">
    <property type="entry name" value="VON WILLEBRAND FACTOR A DOMAIN-CONTAINING PROTEIN 1"/>
    <property type="match status" value="1"/>
</dbReference>
<keyword evidence="7" id="KW-0176">Collagen</keyword>
<dbReference type="PROSITE" id="PS00280">
    <property type="entry name" value="BPTI_KUNITZ_1"/>
    <property type="match status" value="1"/>
</dbReference>
<protein>
    <recommendedName>
        <fullName evidence="13">Collagen, type VI, alpha 3</fullName>
    </recommendedName>
</protein>
<dbReference type="InterPro" id="IPR020901">
    <property type="entry name" value="Prtase_inh_Kunz-CS"/>
</dbReference>
<feature type="domain" description="VWFA" evidence="9">
    <location>
        <begin position="218"/>
        <end position="411"/>
    </location>
</feature>
<evidence type="ECO:0000256" key="8">
    <source>
        <dbReference type="ARBA" id="ARBA00023157"/>
    </source>
</evidence>
<dbReference type="SMART" id="SM00131">
    <property type="entry name" value="KU"/>
    <property type="match status" value="1"/>
</dbReference>
<evidence type="ECO:0000256" key="6">
    <source>
        <dbReference type="ARBA" id="ARBA00022737"/>
    </source>
</evidence>
<dbReference type="Gene3D" id="4.10.410.10">
    <property type="entry name" value="Pancreatic trypsin inhibitor Kunitz domain"/>
    <property type="match status" value="1"/>
</dbReference>
<evidence type="ECO:0000256" key="2">
    <source>
        <dbReference type="ARBA" id="ARBA00022525"/>
    </source>
</evidence>
<dbReference type="PROSITE" id="PS50234">
    <property type="entry name" value="VWFA"/>
    <property type="match status" value="2"/>
</dbReference>
<dbReference type="SMART" id="SM00327">
    <property type="entry name" value="VWA"/>
    <property type="match status" value="2"/>
</dbReference>
<keyword evidence="5" id="KW-0732">Signal</keyword>
<comment type="subcellular location">
    <subcellularLocation>
        <location evidence="1">Secreted</location>
        <location evidence="1">Extracellular space</location>
        <location evidence="1">Extracellular matrix</location>
    </subcellularLocation>
</comment>
<evidence type="ECO:0000256" key="7">
    <source>
        <dbReference type="ARBA" id="ARBA00023119"/>
    </source>
</evidence>
<evidence type="ECO:0000313" key="11">
    <source>
        <dbReference type="EMBL" id="TNN02001.1"/>
    </source>
</evidence>
<dbReference type="FunFam" id="3.40.50.410:FF:000021">
    <property type="entry name" value="Collagen, type VI, alpha 3"/>
    <property type="match status" value="1"/>
</dbReference>
<dbReference type="SUPFAM" id="SSF57362">
    <property type="entry name" value="BPTI-like"/>
    <property type="match status" value="1"/>
</dbReference>
<comment type="caution">
    <text evidence="11">The sequence shown here is derived from an EMBL/GenBank/DDBJ whole genome shotgun (WGS) entry which is preliminary data.</text>
</comment>
<dbReference type="CDD" id="cd01450">
    <property type="entry name" value="vWFA_subfamily_ECM"/>
    <property type="match status" value="2"/>
</dbReference>
<name>A0A4Z2CCY1_9TELE</name>